<dbReference type="PANTHER" id="PTHR47603:SF1">
    <property type="entry name" value="PPR CONTAINING-LIKE PROTEIN"/>
    <property type="match status" value="1"/>
</dbReference>
<gene>
    <name evidence="2" type="ORF">SAY87_027724</name>
</gene>
<organism evidence="2 3">
    <name type="scientific">Trapa incisa</name>
    <dbReference type="NCBI Taxonomy" id="236973"/>
    <lineage>
        <taxon>Eukaryota</taxon>
        <taxon>Viridiplantae</taxon>
        <taxon>Streptophyta</taxon>
        <taxon>Embryophyta</taxon>
        <taxon>Tracheophyta</taxon>
        <taxon>Spermatophyta</taxon>
        <taxon>Magnoliopsida</taxon>
        <taxon>eudicotyledons</taxon>
        <taxon>Gunneridae</taxon>
        <taxon>Pentapetalae</taxon>
        <taxon>rosids</taxon>
        <taxon>malvids</taxon>
        <taxon>Myrtales</taxon>
        <taxon>Lythraceae</taxon>
        <taxon>Trapa</taxon>
    </lineage>
</organism>
<protein>
    <recommendedName>
        <fullName evidence="4">Pentatricopeptide repeat-containing protein</fullName>
    </recommendedName>
</protein>
<accession>A0AAN7PQZ8</accession>
<sequence>MWRSLTKYYTVFQSARLEGIWAKKLGPAYSTTLQAQNCERIISGAVATSRFYEDNDHVQKGGADSGRFQEFRIGENISRKEKYNFLLKTLFELKDNKETVYGTLDAWVAWEQNFPVGSIRRALVALEKQHQWHRIIQVIKWMLSKGQGNTNGTYAQLIRALDMDHRAEEAHKFWVKKIGKDLHSVPWQLCSAMIAIYYRNNMLNDLVMLFKNLEAYDRKPTDKSVVQKVADAYEMLGRLDDKQRVLEKYNYLFTESSRRSWKSPSSKKDKKSPIPQKSN</sequence>
<reference evidence="2 3" key="1">
    <citation type="journal article" date="2023" name="Hortic Res">
        <title>Pangenome of water caltrop reveals structural variations and asymmetric subgenome divergence after allopolyploidization.</title>
        <authorList>
            <person name="Zhang X."/>
            <person name="Chen Y."/>
            <person name="Wang L."/>
            <person name="Yuan Y."/>
            <person name="Fang M."/>
            <person name="Shi L."/>
            <person name="Lu R."/>
            <person name="Comes H.P."/>
            <person name="Ma Y."/>
            <person name="Chen Y."/>
            <person name="Huang G."/>
            <person name="Zhou Y."/>
            <person name="Zheng Z."/>
            <person name="Qiu Y."/>
        </authorList>
    </citation>
    <scope>NUCLEOTIDE SEQUENCE [LARGE SCALE GENOMIC DNA]</scope>
    <source>
        <tissue evidence="2">Roots</tissue>
    </source>
</reference>
<dbReference type="AlphaFoldDB" id="A0AAN7PQZ8"/>
<evidence type="ECO:0000313" key="2">
    <source>
        <dbReference type="EMBL" id="KAK4750275.1"/>
    </source>
</evidence>
<name>A0AAN7PQZ8_9MYRT</name>
<evidence type="ECO:0008006" key="4">
    <source>
        <dbReference type="Google" id="ProtNLM"/>
    </source>
</evidence>
<dbReference type="PANTHER" id="PTHR47603">
    <property type="entry name" value="PPR CONTAINING-LIKE PROTEIN"/>
    <property type="match status" value="1"/>
</dbReference>
<evidence type="ECO:0000256" key="1">
    <source>
        <dbReference type="SAM" id="MobiDB-lite"/>
    </source>
</evidence>
<dbReference type="Gene3D" id="1.25.40.10">
    <property type="entry name" value="Tetratricopeptide repeat domain"/>
    <property type="match status" value="1"/>
</dbReference>
<evidence type="ECO:0000313" key="3">
    <source>
        <dbReference type="Proteomes" id="UP001345219"/>
    </source>
</evidence>
<comment type="caution">
    <text evidence="2">The sequence shown here is derived from an EMBL/GenBank/DDBJ whole genome shotgun (WGS) entry which is preliminary data.</text>
</comment>
<dbReference type="Proteomes" id="UP001345219">
    <property type="component" value="Chromosome 21"/>
</dbReference>
<proteinExistence type="predicted"/>
<feature type="region of interest" description="Disordered" evidence="1">
    <location>
        <begin position="255"/>
        <end position="279"/>
    </location>
</feature>
<keyword evidence="3" id="KW-1185">Reference proteome</keyword>
<dbReference type="InterPro" id="IPR011990">
    <property type="entry name" value="TPR-like_helical_dom_sf"/>
</dbReference>
<dbReference type="EMBL" id="JAXIOK010000018">
    <property type="protein sequence ID" value="KAK4750275.1"/>
    <property type="molecule type" value="Genomic_DNA"/>
</dbReference>